<dbReference type="EMBL" id="SDIL01000129">
    <property type="protein sequence ID" value="RXK35606.1"/>
    <property type="molecule type" value="Genomic_DNA"/>
</dbReference>
<organism evidence="2 3">
    <name type="scientific">Tremella mesenterica</name>
    <name type="common">Jelly fungus</name>
    <dbReference type="NCBI Taxonomy" id="5217"/>
    <lineage>
        <taxon>Eukaryota</taxon>
        <taxon>Fungi</taxon>
        <taxon>Dikarya</taxon>
        <taxon>Basidiomycota</taxon>
        <taxon>Agaricomycotina</taxon>
        <taxon>Tremellomycetes</taxon>
        <taxon>Tremellales</taxon>
        <taxon>Tremellaceae</taxon>
        <taxon>Tremella</taxon>
    </lineage>
</organism>
<keyword evidence="3" id="KW-1185">Reference proteome</keyword>
<dbReference type="Proteomes" id="UP000289152">
    <property type="component" value="Unassembled WGS sequence"/>
</dbReference>
<dbReference type="VEuPathDB" id="FungiDB:TREMEDRAFT_72293"/>
<feature type="region of interest" description="Disordered" evidence="1">
    <location>
        <begin position="27"/>
        <end position="229"/>
    </location>
</feature>
<evidence type="ECO:0000256" key="1">
    <source>
        <dbReference type="SAM" id="MobiDB-lite"/>
    </source>
</evidence>
<gene>
    <name evidence="2" type="ORF">M231_07136</name>
</gene>
<comment type="caution">
    <text evidence="2">The sequence shown here is derived from an EMBL/GenBank/DDBJ whole genome shotgun (WGS) entry which is preliminary data.</text>
</comment>
<name>A0A4Q1BCU7_TREME</name>
<feature type="compositionally biased region" description="Low complexity" evidence="1">
    <location>
        <begin position="103"/>
        <end position="114"/>
    </location>
</feature>
<feature type="compositionally biased region" description="Basic and acidic residues" evidence="1">
    <location>
        <begin position="53"/>
        <end position="71"/>
    </location>
</feature>
<accession>A0A4Q1BCU7</accession>
<dbReference type="InParanoid" id="A0A4Q1BCU7"/>
<proteinExistence type="predicted"/>
<protein>
    <submittedName>
        <fullName evidence="2">Uncharacterized protein</fullName>
    </submittedName>
</protein>
<dbReference type="STRING" id="5217.A0A4Q1BCU7"/>
<feature type="compositionally biased region" description="Acidic residues" evidence="1">
    <location>
        <begin position="42"/>
        <end position="52"/>
    </location>
</feature>
<sequence>MTDHNTDEYLEKLKETVFEVLRDNIAAPSVQMHEVPKLSHDDGDDPERDMEDPDHRDPRSARDVRIEREGEYYDSDDEDMSERHRQSHRDPPTNGVIRRNRAESTSSASSTNSAVHPSQSLPLIRSESPYAPSHVNGNSSTRPIESPPSPPISTSDVRASAETTIVQPAPVPVGNPVDVEMSDPSEPPNPVVPSVVSPDHAVTDGDTDDPMSGELNGGPGVGDMIARGS</sequence>
<evidence type="ECO:0000313" key="2">
    <source>
        <dbReference type="EMBL" id="RXK35606.1"/>
    </source>
</evidence>
<reference evidence="2 3" key="1">
    <citation type="submission" date="2016-06" db="EMBL/GenBank/DDBJ databases">
        <title>Evolution of pathogenesis and genome organization in the Tremellales.</title>
        <authorList>
            <person name="Cuomo C."/>
            <person name="Litvintseva A."/>
            <person name="Heitman J."/>
            <person name="Chen Y."/>
            <person name="Sun S."/>
            <person name="Springer D."/>
            <person name="Dromer F."/>
            <person name="Young S."/>
            <person name="Zeng Q."/>
            <person name="Chapman S."/>
            <person name="Gujja S."/>
            <person name="Saif S."/>
            <person name="Birren B."/>
        </authorList>
    </citation>
    <scope>NUCLEOTIDE SEQUENCE [LARGE SCALE GENOMIC DNA]</scope>
    <source>
        <strain evidence="2 3">ATCC 28783</strain>
    </source>
</reference>
<evidence type="ECO:0000313" key="3">
    <source>
        <dbReference type="Proteomes" id="UP000289152"/>
    </source>
</evidence>
<feature type="compositionally biased region" description="Basic and acidic residues" evidence="1">
    <location>
        <begin position="81"/>
        <end position="91"/>
    </location>
</feature>
<dbReference type="AlphaFoldDB" id="A0A4Q1BCU7"/>